<proteinExistence type="predicted"/>
<dbReference type="eggNOG" id="ENOG502RFG7">
    <property type="taxonomic scope" value="Eukaryota"/>
</dbReference>
<feature type="region of interest" description="Disordered" evidence="1">
    <location>
        <begin position="1"/>
        <end position="46"/>
    </location>
</feature>
<evidence type="ECO:0000259" key="2">
    <source>
        <dbReference type="Pfam" id="PF09350"/>
    </source>
</evidence>
<dbReference type="InterPro" id="IPR018961">
    <property type="entry name" value="DnaJ_homolog_subfam-C_membr-28"/>
</dbReference>
<gene>
    <name evidence="3" type="ORF">AURDEDRAFT_108354</name>
</gene>
<dbReference type="Pfam" id="PF09350">
    <property type="entry name" value="DJC28_CD"/>
    <property type="match status" value="1"/>
</dbReference>
<reference evidence="4" key="1">
    <citation type="journal article" date="2012" name="Science">
        <title>The Paleozoic origin of enzymatic lignin decomposition reconstructed from 31 fungal genomes.</title>
        <authorList>
            <person name="Floudas D."/>
            <person name="Binder M."/>
            <person name="Riley R."/>
            <person name="Barry K."/>
            <person name="Blanchette R.A."/>
            <person name="Henrissat B."/>
            <person name="Martinez A.T."/>
            <person name="Otillar R."/>
            <person name="Spatafora J.W."/>
            <person name="Yadav J.S."/>
            <person name="Aerts A."/>
            <person name="Benoit I."/>
            <person name="Boyd A."/>
            <person name="Carlson A."/>
            <person name="Copeland A."/>
            <person name="Coutinho P.M."/>
            <person name="de Vries R.P."/>
            <person name="Ferreira P."/>
            <person name="Findley K."/>
            <person name="Foster B."/>
            <person name="Gaskell J."/>
            <person name="Glotzer D."/>
            <person name="Gorecki P."/>
            <person name="Heitman J."/>
            <person name="Hesse C."/>
            <person name="Hori C."/>
            <person name="Igarashi K."/>
            <person name="Jurgens J.A."/>
            <person name="Kallen N."/>
            <person name="Kersten P."/>
            <person name="Kohler A."/>
            <person name="Kuees U."/>
            <person name="Kumar T.K.A."/>
            <person name="Kuo A."/>
            <person name="LaButti K."/>
            <person name="Larrondo L.F."/>
            <person name="Lindquist E."/>
            <person name="Ling A."/>
            <person name="Lombard V."/>
            <person name="Lucas S."/>
            <person name="Lundell T."/>
            <person name="Martin R."/>
            <person name="McLaughlin D.J."/>
            <person name="Morgenstern I."/>
            <person name="Morin E."/>
            <person name="Murat C."/>
            <person name="Nagy L.G."/>
            <person name="Nolan M."/>
            <person name="Ohm R.A."/>
            <person name="Patyshakuliyeva A."/>
            <person name="Rokas A."/>
            <person name="Ruiz-Duenas F.J."/>
            <person name="Sabat G."/>
            <person name="Salamov A."/>
            <person name="Samejima M."/>
            <person name="Schmutz J."/>
            <person name="Slot J.C."/>
            <person name="St John F."/>
            <person name="Stenlid J."/>
            <person name="Sun H."/>
            <person name="Sun S."/>
            <person name="Syed K."/>
            <person name="Tsang A."/>
            <person name="Wiebenga A."/>
            <person name="Young D."/>
            <person name="Pisabarro A."/>
            <person name="Eastwood D.C."/>
            <person name="Martin F."/>
            <person name="Cullen D."/>
            <person name="Grigoriev I.V."/>
            <person name="Hibbett D.S."/>
        </authorList>
    </citation>
    <scope>NUCLEOTIDE SEQUENCE [LARGE SCALE GENOMIC DNA]</scope>
    <source>
        <strain evidence="4">TFB10046</strain>
    </source>
</reference>
<dbReference type="KEGG" id="adl:AURDEDRAFT_108354"/>
<feature type="compositionally biased region" description="Basic and acidic residues" evidence="1">
    <location>
        <begin position="1"/>
        <end position="22"/>
    </location>
</feature>
<sequence>MLVDKYKPLREGTIRSADEKLKGRPPQVASSHTADLASQPPALEDSEDIRPWMVTFKPPSFVASVRTGTIVSSKPGNGIPPSALDAPMPRQQLKRVQGAGRLTKAREASLDYRLRLPSDRDRPRVNPVTLKGWGSLVEERIERAKSEGQFKTLNGRGKPLQRETAEGNPFIGREEFLMNRIVQRQGAAPPWVEIQQELESAISSFRDVLQASWVRTAIRLLSVNRAQHELAAVPREEIAALRDAAWEARERPFHDAALDDVNRLVRKHNGVAPVPVRKGYHTRDVELARCYRVSVDAIAEELARRASGPLQQLDSPRADGRTKLGEGVDAGSDIPVVALLRQMLRRMLDRFVRPL</sequence>
<name>J0WV30_AURST</name>
<evidence type="ECO:0000256" key="1">
    <source>
        <dbReference type="SAM" id="MobiDB-lite"/>
    </source>
</evidence>
<protein>
    <recommendedName>
        <fullName evidence="2">DnaJ homologue subfamily C member 28 conserved domain-containing protein</fullName>
    </recommendedName>
</protein>
<evidence type="ECO:0000313" key="3">
    <source>
        <dbReference type="EMBL" id="EJD36917.1"/>
    </source>
</evidence>
<dbReference type="PANTHER" id="PTHR39394:SF1">
    <property type="entry name" value="DNAJ HOMOLOGUE SUBFAMILY C MEMBER 28 CONSERVED DOMAIN-CONTAINING PROTEIN"/>
    <property type="match status" value="1"/>
</dbReference>
<dbReference type="AlphaFoldDB" id="J0WV30"/>
<dbReference type="OrthoDB" id="547796at2759"/>
<dbReference type="EMBL" id="JH687850">
    <property type="protein sequence ID" value="EJD36917.1"/>
    <property type="molecule type" value="Genomic_DNA"/>
</dbReference>
<feature type="domain" description="DnaJ homologue subfamily C member 28 conserved" evidence="2">
    <location>
        <begin position="136"/>
        <end position="206"/>
    </location>
</feature>
<dbReference type="Proteomes" id="UP000006514">
    <property type="component" value="Unassembled WGS sequence"/>
</dbReference>
<accession>J0WV30</accession>
<dbReference type="InParanoid" id="J0WV30"/>
<dbReference type="PANTHER" id="PTHR39394">
    <property type="entry name" value="YALI0E31793P"/>
    <property type="match status" value="1"/>
</dbReference>
<keyword evidence="4" id="KW-1185">Reference proteome</keyword>
<organism evidence="3 4">
    <name type="scientific">Auricularia subglabra (strain TFB-10046 / SS5)</name>
    <name type="common">White-rot fungus</name>
    <name type="synonym">Auricularia delicata (strain TFB10046)</name>
    <dbReference type="NCBI Taxonomy" id="717982"/>
    <lineage>
        <taxon>Eukaryota</taxon>
        <taxon>Fungi</taxon>
        <taxon>Dikarya</taxon>
        <taxon>Basidiomycota</taxon>
        <taxon>Agaricomycotina</taxon>
        <taxon>Agaricomycetes</taxon>
        <taxon>Auriculariales</taxon>
        <taxon>Auriculariaceae</taxon>
        <taxon>Auricularia</taxon>
    </lineage>
</organism>
<evidence type="ECO:0000313" key="4">
    <source>
        <dbReference type="Proteomes" id="UP000006514"/>
    </source>
</evidence>